<evidence type="ECO:0000256" key="2">
    <source>
        <dbReference type="RuleBase" id="RU000461"/>
    </source>
</evidence>
<keyword evidence="5" id="KW-1185">Reference proteome</keyword>
<gene>
    <name evidence="4" type="ORF">CVLEPA_LOCUS31366</name>
</gene>
<dbReference type="Gene3D" id="1.10.630.10">
    <property type="entry name" value="Cytochrome P450"/>
    <property type="match status" value="1"/>
</dbReference>
<dbReference type="InterPro" id="IPR017972">
    <property type="entry name" value="Cyt_P450_CS"/>
</dbReference>
<dbReference type="EMBL" id="CAWYQH010000174">
    <property type="protein sequence ID" value="CAK8697878.1"/>
    <property type="molecule type" value="Genomic_DNA"/>
</dbReference>
<dbReference type="InterPro" id="IPR050196">
    <property type="entry name" value="Cytochrome_P450_Monoox"/>
</dbReference>
<keyword evidence="2" id="KW-0560">Oxidoreductase</keyword>
<accession>A0ABP0H382</accession>
<dbReference type="Pfam" id="PF00067">
    <property type="entry name" value="p450"/>
    <property type="match status" value="1"/>
</dbReference>
<dbReference type="InterPro" id="IPR036396">
    <property type="entry name" value="Cyt_P450_sf"/>
</dbReference>
<keyword evidence="2" id="KW-0479">Metal-binding</keyword>
<comment type="caution">
    <text evidence="4">The sequence shown here is derived from an EMBL/GenBank/DDBJ whole genome shotgun (WGS) entry which is preliminary data.</text>
</comment>
<dbReference type="SUPFAM" id="SSF48264">
    <property type="entry name" value="Cytochrome P450"/>
    <property type="match status" value="1"/>
</dbReference>
<proteinExistence type="inferred from homology"/>
<name>A0ABP0H382_CLALP</name>
<dbReference type="InterPro" id="IPR002401">
    <property type="entry name" value="Cyt_P450_E_grp-I"/>
</dbReference>
<evidence type="ECO:0008006" key="6">
    <source>
        <dbReference type="Google" id="ProtNLM"/>
    </source>
</evidence>
<evidence type="ECO:0000256" key="1">
    <source>
        <dbReference type="ARBA" id="ARBA00010617"/>
    </source>
</evidence>
<reference evidence="4 5" key="1">
    <citation type="submission" date="2024-02" db="EMBL/GenBank/DDBJ databases">
        <authorList>
            <person name="Daric V."/>
            <person name="Darras S."/>
        </authorList>
    </citation>
    <scope>NUCLEOTIDE SEQUENCE [LARGE SCALE GENOMIC DNA]</scope>
</reference>
<evidence type="ECO:0000313" key="4">
    <source>
        <dbReference type="EMBL" id="CAK8697878.1"/>
    </source>
</evidence>
<sequence>MPIRRCVIITLAMDVKEGEIFLLKIIYTLLFLSLVYIGGKLFQRFVRFYRIRKNLRNHWQGPKCHWFWGHLGMVTRGNKDPARFITFFTEKEKEFPLGFAIYPGPFRAVLLLHHPNIVKKVLSASAWEAPKNRSSYAALVPWLGEGLLVLNGHQWFRHRRLLTSAFHFDTLKPYVKKMNHCGKALVKKWSSVIADHTSGKIEVFQQFSLMALDTIMNCLLSYEPNAQMQQSENIYVSSIYTLSKLIIERGRNKNLAMVFNFFYKRTKAGKDFQVNCDKVHQFSNTFMKQRRNEIADMNGNRSHFDFLDILLSARDTDGNGLVDSEIRAEMDTFLFRGHDTTASALSWTLFALASHPQHQDKCAAEIMSVLGGRDEVSWSDLSSFPYLTRCIKESLRMYPPVPVISRRLDKDIGAEGKTILKGTVVQISIIGVQRSELFWKDPQTFNPDRFTTESASQQNHHAFIPFSAGPRNCIGQNLAMNEIKVVLAHILQKFKLTVDHNHKIVHCHELIYRARGGLYLYLEKREDEKS</sequence>
<keyword evidence="2" id="KW-0408">Iron</keyword>
<dbReference type="PRINTS" id="PR00463">
    <property type="entry name" value="EP450I"/>
</dbReference>
<keyword evidence="3" id="KW-0812">Transmembrane</keyword>
<keyword evidence="2" id="KW-0349">Heme</keyword>
<dbReference type="CDD" id="cd20659">
    <property type="entry name" value="CYP4B_4F-like"/>
    <property type="match status" value="1"/>
</dbReference>
<comment type="similarity">
    <text evidence="1 2">Belongs to the cytochrome P450 family.</text>
</comment>
<evidence type="ECO:0000313" key="5">
    <source>
        <dbReference type="Proteomes" id="UP001642483"/>
    </source>
</evidence>
<dbReference type="PANTHER" id="PTHR24291:SF208">
    <property type="match status" value="1"/>
</dbReference>
<evidence type="ECO:0000256" key="3">
    <source>
        <dbReference type="SAM" id="Phobius"/>
    </source>
</evidence>
<keyword evidence="3" id="KW-1133">Transmembrane helix</keyword>
<organism evidence="4 5">
    <name type="scientific">Clavelina lepadiformis</name>
    <name type="common">Light-bulb sea squirt</name>
    <name type="synonym">Ascidia lepadiformis</name>
    <dbReference type="NCBI Taxonomy" id="159417"/>
    <lineage>
        <taxon>Eukaryota</taxon>
        <taxon>Metazoa</taxon>
        <taxon>Chordata</taxon>
        <taxon>Tunicata</taxon>
        <taxon>Ascidiacea</taxon>
        <taxon>Aplousobranchia</taxon>
        <taxon>Clavelinidae</taxon>
        <taxon>Clavelina</taxon>
    </lineage>
</organism>
<dbReference type="PANTHER" id="PTHR24291">
    <property type="entry name" value="CYTOCHROME P450 FAMILY 4"/>
    <property type="match status" value="1"/>
</dbReference>
<dbReference type="PROSITE" id="PS00086">
    <property type="entry name" value="CYTOCHROME_P450"/>
    <property type="match status" value="1"/>
</dbReference>
<feature type="transmembrane region" description="Helical" evidence="3">
    <location>
        <begin position="20"/>
        <end position="42"/>
    </location>
</feature>
<protein>
    <recommendedName>
        <fullName evidence="6">Cytochrome P450</fullName>
    </recommendedName>
</protein>
<keyword evidence="2" id="KW-0503">Monooxygenase</keyword>
<dbReference type="InterPro" id="IPR001128">
    <property type="entry name" value="Cyt_P450"/>
</dbReference>
<keyword evidence="3" id="KW-0472">Membrane</keyword>
<dbReference type="PRINTS" id="PR00385">
    <property type="entry name" value="P450"/>
</dbReference>
<dbReference type="Proteomes" id="UP001642483">
    <property type="component" value="Unassembled WGS sequence"/>
</dbReference>